<feature type="transmembrane region" description="Helical" evidence="6">
    <location>
        <begin position="38"/>
        <end position="58"/>
    </location>
</feature>
<sequence length="438" mass="49456">MDLALSVLYTKIYKKDGPGWTRVIMKIEKEGFQNKKGFFWNSLGSLMYGANSFLMLALVSRVGTVEQAGYFGIAFTTAQILYIVGLFGVPHYQMTDYAGKYKFLDYVHAVRFSCLLMVFGCIGTILGFHFTGSKASYTVCLTILMLLNVVGELYQSLFFQKNRLDLSGSALFYRTLYPLLFFCIILWATHRVIAALFIQILANLFLTIYYALRVAPQFIPEKTEYQVSGQAKKLLGECFPLFVSLFLMNIVMNASKYGIELMMDDLAQGYYNMIFMPAQVINLCSQFLFKPLLRRYAELLSERQNRTFWILLLRQILLIAVLTCICCAGAYSLGTPLLSLLYQKDISALRIHLALVVLGGGIFAVCQLYYYVFVILRRQKRIMAIYLCIAAIAVPMTAVCVHSIGLMGAVLAFVIIHLILALCYAVDLYAVLRRGSCA</sequence>
<evidence type="ECO:0000313" key="8">
    <source>
        <dbReference type="Proteomes" id="UP000446348"/>
    </source>
</evidence>
<name>A0A845RMH6_9FIRM</name>
<keyword evidence="5 6" id="KW-0472">Membrane</keyword>
<dbReference type="PANTHER" id="PTHR30250:SF11">
    <property type="entry name" value="O-ANTIGEN TRANSPORTER-RELATED"/>
    <property type="match status" value="1"/>
</dbReference>
<evidence type="ECO:0000256" key="5">
    <source>
        <dbReference type="ARBA" id="ARBA00023136"/>
    </source>
</evidence>
<dbReference type="EMBL" id="QXWZ01000033">
    <property type="protein sequence ID" value="NBI80108.1"/>
    <property type="molecule type" value="Genomic_DNA"/>
</dbReference>
<evidence type="ECO:0000256" key="3">
    <source>
        <dbReference type="ARBA" id="ARBA00022692"/>
    </source>
</evidence>
<dbReference type="Proteomes" id="UP000446348">
    <property type="component" value="Unassembled WGS sequence"/>
</dbReference>
<keyword evidence="2" id="KW-1003">Cell membrane</keyword>
<evidence type="ECO:0000256" key="2">
    <source>
        <dbReference type="ARBA" id="ARBA00022475"/>
    </source>
</evidence>
<evidence type="ECO:0000256" key="6">
    <source>
        <dbReference type="SAM" id="Phobius"/>
    </source>
</evidence>
<keyword evidence="3 6" id="KW-0812">Transmembrane</keyword>
<feature type="transmembrane region" description="Helical" evidence="6">
    <location>
        <begin position="194"/>
        <end position="212"/>
    </location>
</feature>
<reference evidence="7 8" key="1">
    <citation type="submission" date="2018-08" db="EMBL/GenBank/DDBJ databases">
        <title>Murine metabolic-syndrome-specific gut microbial biobank.</title>
        <authorList>
            <person name="Liu C."/>
        </authorList>
    </citation>
    <scope>NUCLEOTIDE SEQUENCE [LARGE SCALE GENOMIC DNA]</scope>
    <source>
        <strain evidence="7 8">X69</strain>
    </source>
</reference>
<protein>
    <submittedName>
        <fullName evidence="7">Lipopolysaccharide biosynthesis protein</fullName>
    </submittedName>
</protein>
<feature type="transmembrane region" description="Helical" evidence="6">
    <location>
        <begin position="410"/>
        <end position="432"/>
    </location>
</feature>
<feature type="transmembrane region" description="Helical" evidence="6">
    <location>
        <begin position="70"/>
        <end position="89"/>
    </location>
</feature>
<feature type="transmembrane region" description="Helical" evidence="6">
    <location>
        <begin position="309"/>
        <end position="331"/>
    </location>
</feature>
<feature type="transmembrane region" description="Helical" evidence="6">
    <location>
        <begin position="109"/>
        <end position="130"/>
    </location>
</feature>
<dbReference type="InterPro" id="IPR002797">
    <property type="entry name" value="Polysacc_synth"/>
</dbReference>
<keyword evidence="4 6" id="KW-1133">Transmembrane helix</keyword>
<feature type="transmembrane region" description="Helical" evidence="6">
    <location>
        <begin position="171"/>
        <end position="188"/>
    </location>
</feature>
<evidence type="ECO:0000256" key="1">
    <source>
        <dbReference type="ARBA" id="ARBA00004651"/>
    </source>
</evidence>
<accession>A0A845RMH6</accession>
<dbReference type="GO" id="GO:0005886">
    <property type="term" value="C:plasma membrane"/>
    <property type="evidence" value="ECO:0007669"/>
    <property type="project" value="UniProtKB-SubCell"/>
</dbReference>
<evidence type="ECO:0000313" key="7">
    <source>
        <dbReference type="EMBL" id="NBI80108.1"/>
    </source>
</evidence>
<comment type="caution">
    <text evidence="7">The sequence shown here is derived from an EMBL/GenBank/DDBJ whole genome shotgun (WGS) entry which is preliminary data.</text>
</comment>
<dbReference type="Pfam" id="PF01943">
    <property type="entry name" value="Polysacc_synt"/>
    <property type="match status" value="1"/>
</dbReference>
<evidence type="ECO:0000256" key="4">
    <source>
        <dbReference type="ARBA" id="ARBA00022989"/>
    </source>
</evidence>
<proteinExistence type="predicted"/>
<dbReference type="InterPro" id="IPR050833">
    <property type="entry name" value="Poly_Biosynth_Transport"/>
</dbReference>
<gene>
    <name evidence="7" type="ORF">D3Z39_14800</name>
</gene>
<feature type="transmembrane region" description="Helical" evidence="6">
    <location>
        <begin position="270"/>
        <end position="289"/>
    </location>
</feature>
<dbReference type="AlphaFoldDB" id="A0A845RMH6"/>
<comment type="subcellular location">
    <subcellularLocation>
        <location evidence="1">Cell membrane</location>
        <topology evidence="1">Multi-pass membrane protein</topology>
    </subcellularLocation>
</comment>
<dbReference type="PANTHER" id="PTHR30250">
    <property type="entry name" value="PST FAMILY PREDICTED COLANIC ACID TRANSPORTER"/>
    <property type="match status" value="1"/>
</dbReference>
<feature type="transmembrane region" description="Helical" evidence="6">
    <location>
        <begin position="351"/>
        <end position="372"/>
    </location>
</feature>
<feature type="transmembrane region" description="Helical" evidence="6">
    <location>
        <begin position="384"/>
        <end position="404"/>
    </location>
</feature>
<feature type="transmembrane region" description="Helical" evidence="6">
    <location>
        <begin position="233"/>
        <end position="250"/>
    </location>
</feature>
<organism evidence="7 8">
    <name type="scientific">Anaerotruncus colihominis</name>
    <dbReference type="NCBI Taxonomy" id="169435"/>
    <lineage>
        <taxon>Bacteria</taxon>
        <taxon>Bacillati</taxon>
        <taxon>Bacillota</taxon>
        <taxon>Clostridia</taxon>
        <taxon>Eubacteriales</taxon>
        <taxon>Oscillospiraceae</taxon>
        <taxon>Anaerotruncus</taxon>
    </lineage>
</organism>
<feature type="transmembrane region" description="Helical" evidence="6">
    <location>
        <begin position="136"/>
        <end position="159"/>
    </location>
</feature>